<evidence type="ECO:0000313" key="2">
    <source>
        <dbReference type="EMBL" id="AKF08142.1"/>
    </source>
</evidence>
<proteinExistence type="predicted"/>
<accession>A0A0F6W5S4</accession>
<dbReference type="EMBL" id="CP011125">
    <property type="protein sequence ID" value="AKF08142.1"/>
    <property type="molecule type" value="Genomic_DNA"/>
</dbReference>
<name>A0A0F6W5S4_9BACT</name>
<reference evidence="2 3" key="1">
    <citation type="submission" date="2015-03" db="EMBL/GenBank/DDBJ databases">
        <title>Genome assembly of Sandaracinus amylolyticus DSM 53668.</title>
        <authorList>
            <person name="Sharma G."/>
            <person name="Subramanian S."/>
        </authorList>
    </citation>
    <scope>NUCLEOTIDE SEQUENCE [LARGE SCALE GENOMIC DNA]</scope>
    <source>
        <strain evidence="2 3">DSM 53668</strain>
    </source>
</reference>
<dbReference type="AlphaFoldDB" id="A0A0F6W5S4"/>
<protein>
    <submittedName>
        <fullName evidence="2">Uncharacterized protein</fullName>
    </submittedName>
</protein>
<evidence type="ECO:0000256" key="1">
    <source>
        <dbReference type="SAM" id="MobiDB-lite"/>
    </source>
</evidence>
<dbReference type="Proteomes" id="UP000034883">
    <property type="component" value="Chromosome"/>
</dbReference>
<evidence type="ECO:0000313" key="3">
    <source>
        <dbReference type="Proteomes" id="UP000034883"/>
    </source>
</evidence>
<feature type="compositionally biased region" description="Basic and acidic residues" evidence="1">
    <location>
        <begin position="26"/>
        <end position="38"/>
    </location>
</feature>
<gene>
    <name evidence="2" type="ORF">DB32_005291</name>
</gene>
<feature type="region of interest" description="Disordered" evidence="1">
    <location>
        <begin position="26"/>
        <end position="51"/>
    </location>
</feature>
<keyword evidence="3" id="KW-1185">Reference proteome</keyword>
<sequence>MITARSERWCIARLAESRIVWLHRDPRHGPDGRTHHADQPANDAAIPVGSA</sequence>
<dbReference type="STRING" id="927083.DB32_005291"/>
<dbReference type="KEGG" id="samy:DB32_005291"/>
<organism evidence="2 3">
    <name type="scientific">Sandaracinus amylolyticus</name>
    <dbReference type="NCBI Taxonomy" id="927083"/>
    <lineage>
        <taxon>Bacteria</taxon>
        <taxon>Pseudomonadati</taxon>
        <taxon>Myxococcota</taxon>
        <taxon>Polyangia</taxon>
        <taxon>Polyangiales</taxon>
        <taxon>Sandaracinaceae</taxon>
        <taxon>Sandaracinus</taxon>
    </lineage>
</organism>